<dbReference type="AlphaFoldDB" id="A0A9D1MNR4"/>
<dbReference type="Proteomes" id="UP000824099">
    <property type="component" value="Unassembled WGS sequence"/>
</dbReference>
<feature type="domain" description="HTH hxlR-type" evidence="4">
    <location>
        <begin position="15"/>
        <end position="113"/>
    </location>
</feature>
<proteinExistence type="predicted"/>
<comment type="caution">
    <text evidence="5">The sequence shown here is derived from an EMBL/GenBank/DDBJ whole genome shotgun (WGS) entry which is preliminary data.</text>
</comment>
<protein>
    <submittedName>
        <fullName evidence="5">Helix-turn-helix transcriptional regulator</fullName>
    </submittedName>
</protein>
<dbReference type="GO" id="GO:0003677">
    <property type="term" value="F:DNA binding"/>
    <property type="evidence" value="ECO:0007669"/>
    <property type="project" value="UniProtKB-KW"/>
</dbReference>
<dbReference type="Gene3D" id="1.10.10.10">
    <property type="entry name" value="Winged helix-like DNA-binding domain superfamily/Winged helix DNA-binding domain"/>
    <property type="match status" value="1"/>
</dbReference>
<gene>
    <name evidence="5" type="ORF">IAB06_00365</name>
</gene>
<keyword evidence="2" id="KW-0238">DNA-binding</keyword>
<organism evidence="5 6">
    <name type="scientific">Candidatus Avacidaminococcus intestinavium</name>
    <dbReference type="NCBI Taxonomy" id="2840684"/>
    <lineage>
        <taxon>Bacteria</taxon>
        <taxon>Bacillati</taxon>
        <taxon>Bacillota</taxon>
        <taxon>Negativicutes</taxon>
        <taxon>Acidaminococcales</taxon>
        <taxon>Acidaminococcaceae</taxon>
        <taxon>Acidaminococcaceae incertae sedis</taxon>
        <taxon>Candidatus Avacidaminococcus</taxon>
    </lineage>
</organism>
<reference evidence="5" key="1">
    <citation type="submission" date="2020-10" db="EMBL/GenBank/DDBJ databases">
        <authorList>
            <person name="Gilroy R."/>
        </authorList>
    </citation>
    <scope>NUCLEOTIDE SEQUENCE</scope>
    <source>
        <strain evidence="5">CHK160-1198</strain>
    </source>
</reference>
<dbReference type="InterPro" id="IPR036390">
    <property type="entry name" value="WH_DNA-bd_sf"/>
</dbReference>
<evidence type="ECO:0000313" key="6">
    <source>
        <dbReference type="Proteomes" id="UP000824099"/>
    </source>
</evidence>
<evidence type="ECO:0000256" key="2">
    <source>
        <dbReference type="ARBA" id="ARBA00023125"/>
    </source>
</evidence>
<dbReference type="PANTHER" id="PTHR33204">
    <property type="entry name" value="TRANSCRIPTIONAL REGULATOR, MARR FAMILY"/>
    <property type="match status" value="1"/>
</dbReference>
<name>A0A9D1MNR4_9FIRM</name>
<dbReference type="InterPro" id="IPR036388">
    <property type="entry name" value="WH-like_DNA-bd_sf"/>
</dbReference>
<dbReference type="PANTHER" id="PTHR33204:SF29">
    <property type="entry name" value="TRANSCRIPTIONAL REGULATOR"/>
    <property type="match status" value="1"/>
</dbReference>
<dbReference type="PROSITE" id="PS51118">
    <property type="entry name" value="HTH_HXLR"/>
    <property type="match status" value="1"/>
</dbReference>
<evidence type="ECO:0000313" key="5">
    <source>
        <dbReference type="EMBL" id="HIU63483.1"/>
    </source>
</evidence>
<dbReference type="Pfam" id="PF01638">
    <property type="entry name" value="HxlR"/>
    <property type="match status" value="1"/>
</dbReference>
<accession>A0A9D1MNR4</accession>
<reference evidence="5" key="2">
    <citation type="journal article" date="2021" name="PeerJ">
        <title>Extensive microbial diversity within the chicken gut microbiome revealed by metagenomics and culture.</title>
        <authorList>
            <person name="Gilroy R."/>
            <person name="Ravi A."/>
            <person name="Getino M."/>
            <person name="Pursley I."/>
            <person name="Horton D.L."/>
            <person name="Alikhan N.F."/>
            <person name="Baker D."/>
            <person name="Gharbi K."/>
            <person name="Hall N."/>
            <person name="Watson M."/>
            <person name="Adriaenssens E.M."/>
            <person name="Foster-Nyarko E."/>
            <person name="Jarju S."/>
            <person name="Secka A."/>
            <person name="Antonio M."/>
            <person name="Oren A."/>
            <person name="Chaudhuri R.R."/>
            <person name="La Ragione R."/>
            <person name="Hildebrand F."/>
            <person name="Pallen M.J."/>
        </authorList>
    </citation>
    <scope>NUCLEOTIDE SEQUENCE</scope>
    <source>
        <strain evidence="5">CHK160-1198</strain>
    </source>
</reference>
<evidence type="ECO:0000256" key="1">
    <source>
        <dbReference type="ARBA" id="ARBA00023015"/>
    </source>
</evidence>
<dbReference type="EMBL" id="DVNI01000004">
    <property type="protein sequence ID" value="HIU63483.1"/>
    <property type="molecule type" value="Genomic_DNA"/>
</dbReference>
<keyword evidence="3" id="KW-0804">Transcription</keyword>
<dbReference type="InterPro" id="IPR002577">
    <property type="entry name" value="HTH_HxlR"/>
</dbReference>
<evidence type="ECO:0000256" key="3">
    <source>
        <dbReference type="ARBA" id="ARBA00023163"/>
    </source>
</evidence>
<sequence length="115" mass="13157">MSYYPLRPDCINGVCPVETTLNILSGKWKGIIMYHLLSGKKRFSELKKLIPAISFRTLTLQLRQLEKDGVVSRTVYAEVPPRVEYALTSLGETMRPIINSMYEWGIAYQSEESVQ</sequence>
<evidence type="ECO:0000259" key="4">
    <source>
        <dbReference type="PROSITE" id="PS51118"/>
    </source>
</evidence>
<keyword evidence="1" id="KW-0805">Transcription regulation</keyword>
<dbReference type="SUPFAM" id="SSF46785">
    <property type="entry name" value="Winged helix' DNA-binding domain"/>
    <property type="match status" value="1"/>
</dbReference>